<proteinExistence type="predicted"/>
<reference evidence="2" key="1">
    <citation type="journal article" date="2022" name="Mol. Ecol. Resour.">
        <title>The genomes of chicory, endive, great burdock and yacon provide insights into Asteraceae palaeo-polyploidization history and plant inulin production.</title>
        <authorList>
            <person name="Fan W."/>
            <person name="Wang S."/>
            <person name="Wang H."/>
            <person name="Wang A."/>
            <person name="Jiang F."/>
            <person name="Liu H."/>
            <person name="Zhao H."/>
            <person name="Xu D."/>
            <person name="Zhang Y."/>
        </authorList>
    </citation>
    <scope>NUCLEOTIDE SEQUENCE [LARGE SCALE GENOMIC DNA]</scope>
    <source>
        <strain evidence="2">cv. Yunnan</strain>
    </source>
</reference>
<evidence type="ECO:0000313" key="1">
    <source>
        <dbReference type="EMBL" id="KAI3773735.1"/>
    </source>
</evidence>
<gene>
    <name evidence="1" type="ORF">L1987_48266</name>
</gene>
<comment type="caution">
    <text evidence="1">The sequence shown here is derived from an EMBL/GenBank/DDBJ whole genome shotgun (WGS) entry which is preliminary data.</text>
</comment>
<evidence type="ECO:0000313" key="2">
    <source>
        <dbReference type="Proteomes" id="UP001056120"/>
    </source>
</evidence>
<name>A0ACB9FSD9_9ASTR</name>
<accession>A0ACB9FSD9</accession>
<protein>
    <submittedName>
        <fullName evidence="1">Uncharacterized protein</fullName>
    </submittedName>
</protein>
<dbReference type="Proteomes" id="UP001056120">
    <property type="component" value="Linkage Group LG16"/>
</dbReference>
<sequence length="311" mass="36118">MEAFYLFIPLIFLVISIFIDYFLHKLKNLPPRPLLPPLPIIGHLYLLKKPLHKSLAKLSAKHGPIQLLQLGSRRVLVVSSPSTAEECLSKNDIVFANRPRLLAGKYLGYNYTSLIYAPYGDHWRNLRRICTLEILSSHRIKEFEHIRADEVCLMLSNLYRSSSKQATAVQVKPMFVDLTLNTIMRIISGKKYYYSRDDVLTEEEKEKAHRFHEIVTEIFKVMGATNVGDYMPILRWLGVSKLEKILISLQAKRDLFMQELLEELKGSMKNRSDGKKKNMIQMLLYLQKTEPESYTDEIIQILMLVTINNLF</sequence>
<reference evidence="1 2" key="2">
    <citation type="journal article" date="2022" name="Mol. Ecol. Resour.">
        <title>The genomes of chicory, endive, great burdock and yacon provide insights into Asteraceae paleo-polyploidization history and plant inulin production.</title>
        <authorList>
            <person name="Fan W."/>
            <person name="Wang S."/>
            <person name="Wang H."/>
            <person name="Wang A."/>
            <person name="Jiang F."/>
            <person name="Liu H."/>
            <person name="Zhao H."/>
            <person name="Xu D."/>
            <person name="Zhang Y."/>
        </authorList>
    </citation>
    <scope>NUCLEOTIDE SEQUENCE [LARGE SCALE GENOMIC DNA]</scope>
    <source>
        <strain evidence="2">cv. Yunnan</strain>
        <tissue evidence="1">Leaves</tissue>
    </source>
</reference>
<dbReference type="EMBL" id="CM042033">
    <property type="protein sequence ID" value="KAI3773735.1"/>
    <property type="molecule type" value="Genomic_DNA"/>
</dbReference>
<organism evidence="1 2">
    <name type="scientific">Smallanthus sonchifolius</name>
    <dbReference type="NCBI Taxonomy" id="185202"/>
    <lineage>
        <taxon>Eukaryota</taxon>
        <taxon>Viridiplantae</taxon>
        <taxon>Streptophyta</taxon>
        <taxon>Embryophyta</taxon>
        <taxon>Tracheophyta</taxon>
        <taxon>Spermatophyta</taxon>
        <taxon>Magnoliopsida</taxon>
        <taxon>eudicotyledons</taxon>
        <taxon>Gunneridae</taxon>
        <taxon>Pentapetalae</taxon>
        <taxon>asterids</taxon>
        <taxon>campanulids</taxon>
        <taxon>Asterales</taxon>
        <taxon>Asteraceae</taxon>
        <taxon>Asteroideae</taxon>
        <taxon>Heliantheae alliance</taxon>
        <taxon>Millerieae</taxon>
        <taxon>Smallanthus</taxon>
    </lineage>
</organism>
<keyword evidence="2" id="KW-1185">Reference proteome</keyword>